<comment type="caution">
    <text evidence="1">The sequence shown here is derived from an EMBL/GenBank/DDBJ whole genome shotgun (WGS) entry which is preliminary data.</text>
</comment>
<dbReference type="InterPro" id="IPR006311">
    <property type="entry name" value="TAT_signal"/>
</dbReference>
<name>A0ABS9VGY4_9BACT</name>
<dbReference type="RefSeq" id="WP_241414120.1">
    <property type="nucleotide sequence ID" value="NZ_JAKZGO010000018.1"/>
</dbReference>
<dbReference type="Gene3D" id="3.60.21.10">
    <property type="match status" value="1"/>
</dbReference>
<protein>
    <submittedName>
        <fullName evidence="1">Uncharacterized protein</fullName>
    </submittedName>
</protein>
<dbReference type="EMBL" id="JAKZGO010000018">
    <property type="protein sequence ID" value="MCH7415225.1"/>
    <property type="molecule type" value="Genomic_DNA"/>
</dbReference>
<dbReference type="Proteomes" id="UP001165430">
    <property type="component" value="Unassembled WGS sequence"/>
</dbReference>
<evidence type="ECO:0000313" key="2">
    <source>
        <dbReference type="Proteomes" id="UP001165430"/>
    </source>
</evidence>
<reference evidence="1" key="1">
    <citation type="submission" date="2022-03" db="EMBL/GenBank/DDBJ databases">
        <title>De novo assembled genomes of Belliella spp. (Cyclobacteriaceae) strains.</title>
        <authorList>
            <person name="Szabo A."/>
            <person name="Korponai K."/>
            <person name="Felfoldi T."/>
        </authorList>
    </citation>
    <scope>NUCLEOTIDE SEQUENCE</scope>
    <source>
        <strain evidence="1">DSM 111903</strain>
    </source>
</reference>
<gene>
    <name evidence="1" type="ORF">MM213_17125</name>
</gene>
<organism evidence="1 2">
    <name type="scientific">Belliella alkalica</name>
    <dbReference type="NCBI Taxonomy" id="1730871"/>
    <lineage>
        <taxon>Bacteria</taxon>
        <taxon>Pseudomonadati</taxon>
        <taxon>Bacteroidota</taxon>
        <taxon>Cytophagia</taxon>
        <taxon>Cytophagales</taxon>
        <taxon>Cyclobacteriaceae</taxon>
        <taxon>Belliella</taxon>
    </lineage>
</organism>
<dbReference type="PROSITE" id="PS51318">
    <property type="entry name" value="TAT"/>
    <property type="match status" value="1"/>
</dbReference>
<accession>A0ABS9VGY4</accession>
<dbReference type="SUPFAM" id="SSF56300">
    <property type="entry name" value="Metallo-dependent phosphatases"/>
    <property type="match status" value="1"/>
</dbReference>
<proteinExistence type="predicted"/>
<keyword evidence="2" id="KW-1185">Reference proteome</keyword>
<sequence>MKKNSRREFLRSGSVLASVAAFSPFSLNYSNAILEVEFEGHTSQLQIVHTAGLQGTYTNPDQIGGLNPLGEYLKKLQTTPLFLDAGNFLNPDLSLDENLKFAKDLVSSGVKMVALGKSEMSFSNADLKFIISESGLKVIGNKLELKGLKKGESYFTKAIVQFGKYRIGVLSTQGLTLSKLNAYGMEMKLLHQCDALIGLGDVPLNLSNKQNLRLDTFDHEVTHYLLGLTNQVGVGSRIIHSLSGKEVWISNPAEKARLVSSFIYSMDKDYKINNLTNLSFVPGNASREKMLAIHSGVYSTNQA</sequence>
<evidence type="ECO:0000313" key="1">
    <source>
        <dbReference type="EMBL" id="MCH7415225.1"/>
    </source>
</evidence>
<dbReference type="InterPro" id="IPR029052">
    <property type="entry name" value="Metallo-depent_PP-like"/>
</dbReference>